<accession>A0A937XC01</accession>
<dbReference type="GO" id="GO:0016491">
    <property type="term" value="F:oxidoreductase activity"/>
    <property type="evidence" value="ECO:0007669"/>
    <property type="project" value="UniProtKB-KW"/>
</dbReference>
<keyword evidence="1" id="KW-0560">Oxidoreductase</keyword>
<dbReference type="Pfam" id="PF17147">
    <property type="entry name" value="PFOR_II"/>
    <property type="match status" value="1"/>
</dbReference>
<protein>
    <submittedName>
        <fullName evidence="4">3-methyl-2-oxobutanoate dehydrogenase subunit VorB</fullName>
    </submittedName>
</protein>
<dbReference type="SUPFAM" id="SSF52922">
    <property type="entry name" value="TK C-terminal domain-like"/>
    <property type="match status" value="1"/>
</dbReference>
<organism evidence="4 5">
    <name type="scientific">candidate division WOR-3 bacterium</name>
    <dbReference type="NCBI Taxonomy" id="2052148"/>
    <lineage>
        <taxon>Bacteria</taxon>
        <taxon>Bacteria division WOR-3</taxon>
    </lineage>
</organism>
<dbReference type="AlphaFoldDB" id="A0A937XC01"/>
<dbReference type="CDD" id="cd07034">
    <property type="entry name" value="TPP_PYR_PFOR_IOR-alpha_like"/>
    <property type="match status" value="1"/>
</dbReference>
<name>A0A937XC01_UNCW3</name>
<sequence length="354" mass="37982">MAKVLMKGNEAIAESAIRAGGLVYFCYPLTPQSEVAEYLSRRMPEVGGAYLQAESEVAVVNMVYGAAGAGARAWSTSSSPGISLMVEGISYIAAAELPAVFVNIVRAGPGLGGILPSQGDYRQAVKGGGHGDYRCLVLAPSSVQEAVDMMPLAFDRADRYRGPVLVVGDGMIGQMMEPVEFKEPNFPPLPPKDWATTGARGRKPNVVNSLHLAPSVEEELNITLAAKYEKMKREEVRFEEYNTDKPYRVLLVAYGTTARICKTAIAQLAAQGIAAALLRPISLFPFPDAKILELGRKAEFLMSVEMSMGQMVEDVGCAMGHEKPVYFFGRSGGIVPSPEEVVTAVKTRLNGGKS</sequence>
<dbReference type="Gene3D" id="3.40.50.970">
    <property type="match status" value="1"/>
</dbReference>
<comment type="caution">
    <text evidence="4">The sequence shown here is derived from an EMBL/GenBank/DDBJ whole genome shotgun (WGS) entry which is preliminary data.</text>
</comment>
<dbReference type="Pfam" id="PF01855">
    <property type="entry name" value="POR_N"/>
    <property type="match status" value="1"/>
</dbReference>
<evidence type="ECO:0000259" key="2">
    <source>
        <dbReference type="Pfam" id="PF01855"/>
    </source>
</evidence>
<dbReference type="InterPro" id="IPR009014">
    <property type="entry name" value="Transketo_C/PFOR_II"/>
</dbReference>
<dbReference type="SUPFAM" id="SSF52518">
    <property type="entry name" value="Thiamin diphosphate-binding fold (THDP-binding)"/>
    <property type="match status" value="1"/>
</dbReference>
<evidence type="ECO:0000313" key="5">
    <source>
        <dbReference type="Proteomes" id="UP000779900"/>
    </source>
</evidence>
<evidence type="ECO:0000256" key="1">
    <source>
        <dbReference type="ARBA" id="ARBA00023002"/>
    </source>
</evidence>
<dbReference type="InterPro" id="IPR029061">
    <property type="entry name" value="THDP-binding"/>
</dbReference>
<reference evidence="4" key="1">
    <citation type="submission" date="2019-03" db="EMBL/GenBank/DDBJ databases">
        <title>Lake Tanganyika Metagenome-Assembled Genomes (MAGs).</title>
        <authorList>
            <person name="Tran P."/>
        </authorList>
    </citation>
    <scope>NUCLEOTIDE SEQUENCE</scope>
    <source>
        <strain evidence="4">K_DeepCast_150m_m2_040</strain>
    </source>
</reference>
<dbReference type="InterPro" id="IPR002880">
    <property type="entry name" value="Pyrv_Fd/Flavodoxin_OxRdtase_N"/>
</dbReference>
<gene>
    <name evidence="4" type="primary">vorB</name>
    <name evidence="4" type="ORF">FJY68_02045</name>
</gene>
<evidence type="ECO:0000313" key="4">
    <source>
        <dbReference type="EMBL" id="MBM3330618.1"/>
    </source>
</evidence>
<dbReference type="EMBL" id="VGIR01000007">
    <property type="protein sequence ID" value="MBM3330618.1"/>
    <property type="molecule type" value="Genomic_DNA"/>
</dbReference>
<feature type="domain" description="Pyruvate flavodoxin/ferredoxin oxidoreductase pyrimidine binding" evidence="2">
    <location>
        <begin position="15"/>
        <end position="185"/>
    </location>
</feature>
<dbReference type="PANTHER" id="PTHR43088:SF1">
    <property type="entry name" value="SUBUNIT OF PYRUVATE:FLAVODOXIN OXIDOREDUCTASE"/>
    <property type="match status" value="1"/>
</dbReference>
<dbReference type="PANTHER" id="PTHR43088">
    <property type="entry name" value="SUBUNIT OF PYRUVATE:FLAVODOXIN OXIDOREDUCTASE-RELATED"/>
    <property type="match status" value="1"/>
</dbReference>
<feature type="domain" description="Pyruvate:ferredoxin oxidoreductase core" evidence="3">
    <location>
        <begin position="249"/>
        <end position="341"/>
    </location>
</feature>
<evidence type="ECO:0000259" key="3">
    <source>
        <dbReference type="Pfam" id="PF17147"/>
    </source>
</evidence>
<dbReference type="Gene3D" id="3.40.50.920">
    <property type="match status" value="1"/>
</dbReference>
<dbReference type="Proteomes" id="UP000779900">
    <property type="component" value="Unassembled WGS sequence"/>
</dbReference>
<proteinExistence type="predicted"/>
<dbReference type="InterPro" id="IPR052368">
    <property type="entry name" value="2-oxoacid_oxidoreductase"/>
</dbReference>
<dbReference type="InterPro" id="IPR033412">
    <property type="entry name" value="PFOR_II"/>
</dbReference>
<dbReference type="NCBIfam" id="NF005507">
    <property type="entry name" value="PRK07119.1"/>
    <property type="match status" value="1"/>
</dbReference>